<evidence type="ECO:0000256" key="5">
    <source>
        <dbReference type="ARBA" id="ARBA00022737"/>
    </source>
</evidence>
<dbReference type="PANTHER" id="PTHR45783">
    <property type="entry name" value="KINESIN LIGHT CHAIN"/>
    <property type="match status" value="1"/>
</dbReference>
<feature type="domain" description="NB-ARC" evidence="11">
    <location>
        <begin position="46"/>
        <end position="209"/>
    </location>
</feature>
<dbReference type="Pfam" id="PF13424">
    <property type="entry name" value="TPR_12"/>
    <property type="match status" value="2"/>
</dbReference>
<reference evidence="13" key="1">
    <citation type="journal article" date="2015" name="Genome">
        <title>Whole Genome Sequence of the Non-Microcystin-Producing Microcystis aeruginosa Strain NIES-44.</title>
        <authorList>
            <person name="Okano K."/>
            <person name="Miyata N."/>
            <person name="Ozaki Y."/>
        </authorList>
    </citation>
    <scope>NUCLEOTIDE SEQUENCE [LARGE SCALE GENOMIC DNA]</scope>
    <source>
        <strain evidence="13">NIES-44</strain>
    </source>
</reference>
<evidence type="ECO:0000256" key="7">
    <source>
        <dbReference type="ARBA" id="ARBA00023054"/>
    </source>
</evidence>
<protein>
    <submittedName>
        <fullName evidence="12">Kinesin light chain</fullName>
    </submittedName>
</protein>
<dbReference type="SUPFAM" id="SSF52540">
    <property type="entry name" value="P-loop containing nucleoside triphosphate hydrolases"/>
    <property type="match status" value="1"/>
</dbReference>
<evidence type="ECO:0000259" key="11">
    <source>
        <dbReference type="Pfam" id="PF00931"/>
    </source>
</evidence>
<keyword evidence="5" id="KW-0677">Repeat</keyword>
<feature type="repeat" description="TPR" evidence="10">
    <location>
        <begin position="633"/>
        <end position="666"/>
    </location>
</feature>
<feature type="repeat" description="TPR" evidence="10">
    <location>
        <begin position="591"/>
        <end position="624"/>
    </location>
</feature>
<evidence type="ECO:0000256" key="2">
    <source>
        <dbReference type="ARBA" id="ARBA00009622"/>
    </source>
</evidence>
<dbReference type="PROSITE" id="PS50005">
    <property type="entry name" value="TPR"/>
    <property type="match status" value="3"/>
</dbReference>
<dbReference type="GO" id="GO:0005737">
    <property type="term" value="C:cytoplasm"/>
    <property type="evidence" value="ECO:0007669"/>
    <property type="project" value="TreeGrafter"/>
</dbReference>
<evidence type="ECO:0000256" key="8">
    <source>
        <dbReference type="ARBA" id="ARBA00023175"/>
    </source>
</evidence>
<dbReference type="AlphaFoldDB" id="A0A0A1VSW0"/>
<dbReference type="InterPro" id="IPR002182">
    <property type="entry name" value="NB-ARC"/>
</dbReference>
<dbReference type="SUPFAM" id="SSF48452">
    <property type="entry name" value="TPR-like"/>
    <property type="match status" value="2"/>
</dbReference>
<evidence type="ECO:0000256" key="6">
    <source>
        <dbReference type="ARBA" id="ARBA00022803"/>
    </source>
</evidence>
<dbReference type="EMBL" id="BBPA01000024">
    <property type="protein sequence ID" value="GAL92699.1"/>
    <property type="molecule type" value="Genomic_DNA"/>
</dbReference>
<dbReference type="PANTHER" id="PTHR45783:SF3">
    <property type="entry name" value="KINESIN LIGHT CHAIN"/>
    <property type="match status" value="1"/>
</dbReference>
<dbReference type="GO" id="GO:0007018">
    <property type="term" value="P:microtubule-based movement"/>
    <property type="evidence" value="ECO:0007669"/>
    <property type="project" value="TreeGrafter"/>
</dbReference>
<dbReference type="SMART" id="SM00028">
    <property type="entry name" value="TPR"/>
    <property type="match status" value="7"/>
</dbReference>
<keyword evidence="8" id="KW-0505">Motor protein</keyword>
<evidence type="ECO:0000313" key="12">
    <source>
        <dbReference type="EMBL" id="GAL92699.1"/>
    </source>
</evidence>
<dbReference type="Pfam" id="PF00931">
    <property type="entry name" value="NB-ARC"/>
    <property type="match status" value="1"/>
</dbReference>
<organism evidence="12 13">
    <name type="scientific">Microcystis aeruginosa NIES-44</name>
    <dbReference type="NCBI Taxonomy" id="449439"/>
    <lineage>
        <taxon>Bacteria</taxon>
        <taxon>Bacillati</taxon>
        <taxon>Cyanobacteriota</taxon>
        <taxon>Cyanophyceae</taxon>
        <taxon>Oscillatoriophycideae</taxon>
        <taxon>Chroococcales</taxon>
        <taxon>Microcystaceae</taxon>
        <taxon>Microcystis</taxon>
    </lineage>
</organism>
<dbReference type="PRINTS" id="PR00381">
    <property type="entry name" value="KINESINLIGHT"/>
</dbReference>
<evidence type="ECO:0000256" key="1">
    <source>
        <dbReference type="ARBA" id="ARBA00004245"/>
    </source>
</evidence>
<keyword evidence="9" id="KW-0206">Cytoskeleton</keyword>
<dbReference type="Pfam" id="PF13374">
    <property type="entry name" value="TPR_10"/>
    <property type="match status" value="2"/>
</dbReference>
<gene>
    <name evidence="12" type="ORF">N44_01257</name>
</gene>
<comment type="subcellular location">
    <subcellularLocation>
        <location evidence="1">Cytoplasm</location>
        <location evidence="1">Cytoskeleton</location>
    </subcellularLocation>
</comment>
<proteinExistence type="inferred from homology"/>
<dbReference type="GO" id="GO:0019894">
    <property type="term" value="F:kinesin binding"/>
    <property type="evidence" value="ECO:0007669"/>
    <property type="project" value="TreeGrafter"/>
</dbReference>
<comment type="similarity">
    <text evidence="2">Belongs to the kinesin light chain family.</text>
</comment>
<keyword evidence="4" id="KW-0493">Microtubule</keyword>
<dbReference type="GO" id="GO:0005874">
    <property type="term" value="C:microtubule"/>
    <property type="evidence" value="ECO:0007669"/>
    <property type="project" value="UniProtKB-KW"/>
</dbReference>
<dbReference type="InterPro" id="IPR011990">
    <property type="entry name" value="TPR-like_helical_dom_sf"/>
</dbReference>
<dbReference type="GO" id="GO:0043531">
    <property type="term" value="F:ADP binding"/>
    <property type="evidence" value="ECO:0007669"/>
    <property type="project" value="InterPro"/>
</dbReference>
<accession>A0A0A1VSW0</accession>
<name>A0A0A1VSW0_MICAE</name>
<keyword evidence="7" id="KW-0175">Coiled coil</keyword>
<evidence type="ECO:0000256" key="4">
    <source>
        <dbReference type="ARBA" id="ARBA00022701"/>
    </source>
</evidence>
<dbReference type="InterPro" id="IPR027417">
    <property type="entry name" value="P-loop_NTPase"/>
</dbReference>
<comment type="caution">
    <text evidence="12">The sequence shown here is derived from an EMBL/GenBank/DDBJ whole genome shotgun (WGS) entry which is preliminary data.</text>
</comment>
<keyword evidence="6 10" id="KW-0802">TPR repeat</keyword>
<dbReference type="GO" id="GO:0005871">
    <property type="term" value="C:kinesin complex"/>
    <property type="evidence" value="ECO:0007669"/>
    <property type="project" value="InterPro"/>
</dbReference>
<sequence length="751" mass="85176">MKINIEQDGTDNNQNNTFNLNIPEPKERQAVPSNVGKSTVNFVGREDELTLIHQQLQTEQGVIVCAVEGLGGIGKTALALEYAKRYQQEYAAQYWLSLRLSGLAEEIVKLAGPYLSLPEILKKESLEKQVYWYWQNWLPQQGKLLLILDDVPNIDRIPDRMLPKDSRIKILVTTRERCLSTEFESIALDVLSLDKCVELLTKIVGTAKVEQEKALVEQICHEILGRLTLAVELVGEYLAKNRHLKFSHLRDKLNLAHTALTKERNHRDYGHLGVAAAIKISWDDLSFAVQKVAMLLSLFAPVAIAWTLLEDTAKSTEITESELEEARGQLDNSHLMQPVDEDYSFYRIHPLVREFFQEQLQEIPEKNSLYRCAFVETLLTIAENIPQTPTREIIAAVTPAIPHLQLVSQTMLDDIPNPEDNLILVFLGVALFYKGQGEYDLAAVPFTKCCEEIQSRLGENHPIVAASLNNLAGLYLSQGRYAEAEPLYKRSVSLIRQLLGENHPIVATSVNNLALLYQCQGRYTEAESLYKHSRSLIEQLLGENNLYFANILNNLAELYLSQGRYIEAEPLCKRCLSLIEQLLGENHPHVATSLNNLAGLYHSQGRYAEAEPLYKRSLSLIEQLLGENHPNVATSLNNLAELYQCQGRHAEAEPLYKRSLSLREQRLGENHPSVAKSLNNLAVLYESQGRYAEAEPLYVRAIAIYQERLGENHPDTQKVRQNFMILLSRLSDEELQQRFPDEIVNLLKSIR</sequence>
<keyword evidence="3" id="KW-0963">Cytoplasm</keyword>
<dbReference type="Proteomes" id="UP000030321">
    <property type="component" value="Unassembled WGS sequence"/>
</dbReference>
<evidence type="ECO:0000313" key="13">
    <source>
        <dbReference type="Proteomes" id="UP000030321"/>
    </source>
</evidence>
<dbReference type="InterPro" id="IPR019734">
    <property type="entry name" value="TPR_rpt"/>
</dbReference>
<dbReference type="InterPro" id="IPR002151">
    <property type="entry name" value="Kinesin_light"/>
</dbReference>
<evidence type="ECO:0000256" key="9">
    <source>
        <dbReference type="ARBA" id="ARBA00023212"/>
    </source>
</evidence>
<dbReference type="Gene3D" id="1.25.40.10">
    <property type="entry name" value="Tetratricopeptide repeat domain"/>
    <property type="match status" value="2"/>
</dbReference>
<evidence type="ECO:0000256" key="10">
    <source>
        <dbReference type="PROSITE-ProRule" id="PRU00339"/>
    </source>
</evidence>
<dbReference type="Gene3D" id="3.40.50.300">
    <property type="entry name" value="P-loop containing nucleotide triphosphate hydrolases"/>
    <property type="match status" value="1"/>
</dbReference>
<evidence type="ECO:0000256" key="3">
    <source>
        <dbReference type="ARBA" id="ARBA00022490"/>
    </source>
</evidence>
<feature type="repeat" description="TPR" evidence="10">
    <location>
        <begin position="675"/>
        <end position="708"/>
    </location>
</feature>